<dbReference type="PANTHER" id="PTHR36504">
    <property type="entry name" value="LIPOPOLYSACCHARIDE EXPORT SYSTEM PROTEIN LPTA"/>
    <property type="match status" value="1"/>
</dbReference>
<accession>A0A1L3JA02</accession>
<dbReference type="GO" id="GO:0015920">
    <property type="term" value="P:lipopolysaccharide transport"/>
    <property type="evidence" value="ECO:0007669"/>
    <property type="project" value="TreeGrafter"/>
</dbReference>
<dbReference type="InterPro" id="IPR005653">
    <property type="entry name" value="OstA-like_N"/>
</dbReference>
<dbReference type="GO" id="GO:0030288">
    <property type="term" value="C:outer membrane-bounded periplasmic space"/>
    <property type="evidence" value="ECO:0007669"/>
    <property type="project" value="TreeGrafter"/>
</dbReference>
<dbReference type="GO" id="GO:0009279">
    <property type="term" value="C:cell outer membrane"/>
    <property type="evidence" value="ECO:0007669"/>
    <property type="project" value="TreeGrafter"/>
</dbReference>
<dbReference type="AlphaFoldDB" id="A0A1L3JA02"/>
<dbReference type="PANTHER" id="PTHR36504:SF1">
    <property type="entry name" value="LIPOPOLYSACCHARIDE EXPORT SYSTEM PROTEIN LPTA"/>
    <property type="match status" value="1"/>
</dbReference>
<dbReference type="InterPro" id="IPR052037">
    <property type="entry name" value="LPS_export_LptA"/>
</dbReference>
<feature type="domain" description="Organic solvent tolerance-like N-terminal" evidence="4">
    <location>
        <begin position="41"/>
        <end position="145"/>
    </location>
</feature>
<evidence type="ECO:0000256" key="1">
    <source>
        <dbReference type="ARBA" id="ARBA00022729"/>
    </source>
</evidence>
<feature type="compositionally biased region" description="Polar residues" evidence="2">
    <location>
        <begin position="149"/>
        <end position="175"/>
    </location>
</feature>
<feature type="region of interest" description="Disordered" evidence="2">
    <location>
        <begin position="149"/>
        <end position="182"/>
    </location>
</feature>
<dbReference type="EMBL" id="CP018154">
    <property type="protein sequence ID" value="APG61965.1"/>
    <property type="molecule type" value="Genomic_DNA"/>
</dbReference>
<evidence type="ECO:0000313" key="5">
    <source>
        <dbReference type="EMBL" id="APG61965.1"/>
    </source>
</evidence>
<gene>
    <name evidence="5" type="ORF">LPB140_03005</name>
</gene>
<evidence type="ECO:0000259" key="4">
    <source>
        <dbReference type="Pfam" id="PF03968"/>
    </source>
</evidence>
<dbReference type="Pfam" id="PF03968">
    <property type="entry name" value="LptD_N"/>
    <property type="match status" value="1"/>
</dbReference>
<dbReference type="OrthoDB" id="9811926at2"/>
<feature type="chain" id="PRO_5012273027" evidence="3">
    <location>
        <begin position="27"/>
        <end position="182"/>
    </location>
</feature>
<dbReference type="Gene3D" id="2.60.450.10">
    <property type="entry name" value="Lipopolysaccharide (LPS) transport protein A like domain"/>
    <property type="match status" value="1"/>
</dbReference>
<sequence>MRYKSFIFGILGFAGAASFITVSAPAQIIQNHNSNAPVNFSAERIELQDRSDRVVLSGGVTVTQAGLTLRANNITAAYSNSGNIDVNRMDALGGVTIVKDDLRASSNSAIYDLDSDLITLIGNVSLTQGANKLNGGRIVIDLKAGRSTISGGNSQSPSVPGIQSQSGRVTGTFNVPQRDDKK</sequence>
<dbReference type="KEGG" id="sphl:LPB140_03005"/>
<evidence type="ECO:0000313" key="6">
    <source>
        <dbReference type="Proteomes" id="UP000242561"/>
    </source>
</evidence>
<dbReference type="Proteomes" id="UP000242561">
    <property type="component" value="Chromosome"/>
</dbReference>
<dbReference type="STRING" id="1913578.LPB140_03005"/>
<evidence type="ECO:0000256" key="3">
    <source>
        <dbReference type="SAM" id="SignalP"/>
    </source>
</evidence>
<dbReference type="GO" id="GO:0017089">
    <property type="term" value="F:glycolipid transfer activity"/>
    <property type="evidence" value="ECO:0007669"/>
    <property type="project" value="TreeGrafter"/>
</dbReference>
<proteinExistence type="predicted"/>
<name>A0A1L3JA02_9SPHN</name>
<organism evidence="5 6">
    <name type="scientific">Sphingorhabdus lutea</name>
    <dbReference type="NCBI Taxonomy" id="1913578"/>
    <lineage>
        <taxon>Bacteria</taxon>
        <taxon>Pseudomonadati</taxon>
        <taxon>Pseudomonadota</taxon>
        <taxon>Alphaproteobacteria</taxon>
        <taxon>Sphingomonadales</taxon>
        <taxon>Sphingomonadaceae</taxon>
        <taxon>Sphingorhabdus</taxon>
    </lineage>
</organism>
<keyword evidence="1 3" id="KW-0732">Signal</keyword>
<keyword evidence="6" id="KW-1185">Reference proteome</keyword>
<dbReference type="RefSeq" id="WP_072558613.1">
    <property type="nucleotide sequence ID" value="NZ_CP018154.1"/>
</dbReference>
<feature type="signal peptide" evidence="3">
    <location>
        <begin position="1"/>
        <end position="26"/>
    </location>
</feature>
<reference evidence="5 6" key="1">
    <citation type="submission" date="2016-11" db="EMBL/GenBank/DDBJ databases">
        <title>Sphingorhabdus sp. LPB0140, isolated from marine environment.</title>
        <authorList>
            <person name="Kim E."/>
            <person name="Yi H."/>
        </authorList>
    </citation>
    <scope>NUCLEOTIDE SEQUENCE [LARGE SCALE GENOMIC DNA]</scope>
    <source>
        <strain evidence="5 6">LPB0140</strain>
    </source>
</reference>
<evidence type="ECO:0000256" key="2">
    <source>
        <dbReference type="SAM" id="MobiDB-lite"/>
    </source>
</evidence>
<protein>
    <submittedName>
        <fullName evidence="5">OstA family protein</fullName>
    </submittedName>
</protein>